<evidence type="ECO:0000256" key="1">
    <source>
        <dbReference type="SAM" id="MobiDB-lite"/>
    </source>
</evidence>
<organism evidence="2 3">
    <name type="scientific">Trapa incisa</name>
    <dbReference type="NCBI Taxonomy" id="236973"/>
    <lineage>
        <taxon>Eukaryota</taxon>
        <taxon>Viridiplantae</taxon>
        <taxon>Streptophyta</taxon>
        <taxon>Embryophyta</taxon>
        <taxon>Tracheophyta</taxon>
        <taxon>Spermatophyta</taxon>
        <taxon>Magnoliopsida</taxon>
        <taxon>eudicotyledons</taxon>
        <taxon>Gunneridae</taxon>
        <taxon>Pentapetalae</taxon>
        <taxon>rosids</taxon>
        <taxon>malvids</taxon>
        <taxon>Myrtales</taxon>
        <taxon>Lythraceae</taxon>
        <taxon>Trapa</taxon>
    </lineage>
</organism>
<name>A0AAN7JZM1_9MYRT</name>
<dbReference type="AlphaFoldDB" id="A0AAN7JZM1"/>
<sequence length="183" mass="20468">MTVDDSFKKPGAVPFKWEIRPGVPRTQPDHHYHCHGRHVSKECQPPTPPKLKPPSSQSPRFPQEVPRNRSFRSAPRARPERRKADLPVSQGCFPASPMLRLKKENSSSRVAAYESGLKQKSTGRSTPARKTASSPFRISPSSSVQSSSPKLSISSPRLSVSSYPFSPPQPWEDPHWGAGYWLF</sequence>
<accession>A0AAN7JZM1</accession>
<keyword evidence="3" id="KW-1185">Reference proteome</keyword>
<feature type="compositionally biased region" description="Low complexity" evidence="1">
    <location>
        <begin position="133"/>
        <end position="164"/>
    </location>
</feature>
<evidence type="ECO:0000313" key="3">
    <source>
        <dbReference type="Proteomes" id="UP001345219"/>
    </source>
</evidence>
<proteinExistence type="predicted"/>
<dbReference type="EMBL" id="JAXIOK010000013">
    <property type="protein sequence ID" value="KAK4756207.1"/>
    <property type="molecule type" value="Genomic_DNA"/>
</dbReference>
<dbReference type="Proteomes" id="UP001345219">
    <property type="component" value="Chromosome 6"/>
</dbReference>
<evidence type="ECO:0000313" key="2">
    <source>
        <dbReference type="EMBL" id="KAK4756207.1"/>
    </source>
</evidence>
<feature type="region of interest" description="Disordered" evidence="1">
    <location>
        <begin position="1"/>
        <end position="173"/>
    </location>
</feature>
<gene>
    <name evidence="2" type="ORF">SAY87_006334</name>
</gene>
<protein>
    <submittedName>
        <fullName evidence="2">Uncharacterized protein</fullName>
    </submittedName>
</protein>
<comment type="caution">
    <text evidence="2">The sequence shown here is derived from an EMBL/GenBank/DDBJ whole genome shotgun (WGS) entry which is preliminary data.</text>
</comment>
<dbReference type="PANTHER" id="PTHR35466">
    <property type="entry name" value="SERINE/ARGININE REPETITIVE MATRIX PROTEIN 1"/>
    <property type="match status" value="1"/>
</dbReference>
<reference evidence="2 3" key="1">
    <citation type="journal article" date="2023" name="Hortic Res">
        <title>Pangenome of water caltrop reveals structural variations and asymmetric subgenome divergence after allopolyploidization.</title>
        <authorList>
            <person name="Zhang X."/>
            <person name="Chen Y."/>
            <person name="Wang L."/>
            <person name="Yuan Y."/>
            <person name="Fang M."/>
            <person name="Shi L."/>
            <person name="Lu R."/>
            <person name="Comes H.P."/>
            <person name="Ma Y."/>
            <person name="Chen Y."/>
            <person name="Huang G."/>
            <person name="Zhou Y."/>
            <person name="Zheng Z."/>
            <person name="Qiu Y."/>
        </authorList>
    </citation>
    <scope>NUCLEOTIDE SEQUENCE [LARGE SCALE GENOMIC DNA]</scope>
    <source>
        <tissue evidence="2">Roots</tissue>
    </source>
</reference>
<dbReference type="PANTHER" id="PTHR35466:SF4">
    <property type="entry name" value="EXPRESSED PROTEIN"/>
    <property type="match status" value="1"/>
</dbReference>